<dbReference type="Pfam" id="PF00753">
    <property type="entry name" value="Lactamase_B"/>
    <property type="match status" value="1"/>
</dbReference>
<dbReference type="PANTHER" id="PTHR42951">
    <property type="entry name" value="METALLO-BETA-LACTAMASE DOMAIN-CONTAINING"/>
    <property type="match status" value="1"/>
</dbReference>
<feature type="domain" description="Metallo-beta-lactamase" evidence="1">
    <location>
        <begin position="28"/>
        <end position="233"/>
    </location>
</feature>
<dbReference type="InterPro" id="IPR001279">
    <property type="entry name" value="Metallo-B-lactamas"/>
</dbReference>
<organism evidence="2 3">
    <name type="scientific">Paludifilum halophilum</name>
    <dbReference type="NCBI Taxonomy" id="1642702"/>
    <lineage>
        <taxon>Bacteria</taxon>
        <taxon>Bacillati</taxon>
        <taxon>Bacillota</taxon>
        <taxon>Bacilli</taxon>
        <taxon>Bacillales</taxon>
        <taxon>Thermoactinomycetaceae</taxon>
        <taxon>Paludifilum</taxon>
    </lineage>
</organism>
<gene>
    <name evidence="2" type="ORF">CHM34_12770</name>
</gene>
<sequence length="320" mass="35973">MNFLRENRLEDLGYGIRLIDGYDLNVPDRTGIYVLEEEELTLVETSTSQSVSYILKGLEELGRSPEEIRNIIVTHIHLDHAGGVGLLLKHCPRARVIVHPRGARHLADPSRLIRGARAVYGSSFDDLFDPVLPVPEDRILVKGEGETLAIGSERTLTFMDTPGHAAHHLSIFDPVSNGVFTGDTVGIRYPQVEKWGLNLYLPSTSPNQFDPELMRSSIERLRSTGAERIYFGHFGMAVGAKEVYNRVLQELSRFLRDGEEAIEGGEGAKGIEWRLKERYHQYLSDHGIPGDHPVFETLDLDCRVSAMGIEHYLTKQRMNS</sequence>
<evidence type="ECO:0000313" key="3">
    <source>
        <dbReference type="Proteomes" id="UP000215459"/>
    </source>
</evidence>
<name>A0A235B5K3_9BACL</name>
<dbReference type="CDD" id="cd07726">
    <property type="entry name" value="ST1585-like_MBL-fold"/>
    <property type="match status" value="1"/>
</dbReference>
<dbReference type="PANTHER" id="PTHR42951:SF22">
    <property type="entry name" value="METALLO BETA-LACTAMASE SUPERFAMILY LIPOPROTEIN"/>
    <property type="match status" value="1"/>
</dbReference>
<comment type="caution">
    <text evidence="2">The sequence shown here is derived from an EMBL/GenBank/DDBJ whole genome shotgun (WGS) entry which is preliminary data.</text>
</comment>
<dbReference type="InterPro" id="IPR037482">
    <property type="entry name" value="ST1585_MBL-fold"/>
</dbReference>
<dbReference type="InterPro" id="IPR050855">
    <property type="entry name" value="NDM-1-like"/>
</dbReference>
<dbReference type="SUPFAM" id="SSF56281">
    <property type="entry name" value="Metallo-hydrolase/oxidoreductase"/>
    <property type="match status" value="1"/>
</dbReference>
<dbReference type="Gene3D" id="3.60.15.10">
    <property type="entry name" value="Ribonuclease Z/Hydroxyacylglutathione hydrolase-like"/>
    <property type="match status" value="1"/>
</dbReference>
<dbReference type="InterPro" id="IPR036866">
    <property type="entry name" value="RibonucZ/Hydroxyglut_hydro"/>
</dbReference>
<evidence type="ECO:0000313" key="2">
    <source>
        <dbReference type="EMBL" id="OYD07249.1"/>
    </source>
</evidence>
<dbReference type="GO" id="GO:0016787">
    <property type="term" value="F:hydrolase activity"/>
    <property type="evidence" value="ECO:0007669"/>
    <property type="project" value="UniProtKB-KW"/>
</dbReference>
<keyword evidence="3" id="KW-1185">Reference proteome</keyword>
<reference evidence="2 3" key="1">
    <citation type="submission" date="2017-07" db="EMBL/GenBank/DDBJ databases">
        <title>The genome sequence of Paludifilum halophilum highlights mechanisms for microbial adaptation to high salt environemnts.</title>
        <authorList>
            <person name="Belbahri L."/>
        </authorList>
    </citation>
    <scope>NUCLEOTIDE SEQUENCE [LARGE SCALE GENOMIC DNA]</scope>
    <source>
        <strain evidence="2 3">DSM 102817</strain>
    </source>
</reference>
<dbReference type="Proteomes" id="UP000215459">
    <property type="component" value="Unassembled WGS sequence"/>
</dbReference>
<protein>
    <submittedName>
        <fullName evidence="2">MBL fold metallo-hydrolase</fullName>
    </submittedName>
</protein>
<dbReference type="SMART" id="SM00849">
    <property type="entry name" value="Lactamase_B"/>
    <property type="match status" value="1"/>
</dbReference>
<accession>A0A235B5K3</accession>
<proteinExistence type="predicted"/>
<dbReference type="AlphaFoldDB" id="A0A235B5K3"/>
<dbReference type="OrthoDB" id="9761531at2"/>
<dbReference type="EMBL" id="NOWF01000007">
    <property type="protein sequence ID" value="OYD07249.1"/>
    <property type="molecule type" value="Genomic_DNA"/>
</dbReference>
<evidence type="ECO:0000259" key="1">
    <source>
        <dbReference type="SMART" id="SM00849"/>
    </source>
</evidence>
<keyword evidence="2" id="KW-0378">Hydrolase</keyword>